<feature type="transmembrane region" description="Helical" evidence="7">
    <location>
        <begin position="73"/>
        <end position="96"/>
    </location>
</feature>
<dbReference type="EMBL" id="BCWF01000020">
    <property type="protein sequence ID" value="GAT25705.1"/>
    <property type="molecule type" value="Genomic_DNA"/>
</dbReference>
<dbReference type="InterPro" id="IPR005828">
    <property type="entry name" value="MFS_sugar_transport-like"/>
</dbReference>
<dbReference type="GO" id="GO:0016020">
    <property type="term" value="C:membrane"/>
    <property type="evidence" value="ECO:0007669"/>
    <property type="project" value="UniProtKB-SubCell"/>
</dbReference>
<comment type="similarity">
    <text evidence="2">Belongs to the major facilitator superfamily. Sugar transporter (TC 2.A.1.1) family.</text>
</comment>
<feature type="transmembrane region" description="Helical" evidence="7">
    <location>
        <begin position="402"/>
        <end position="422"/>
    </location>
</feature>
<dbReference type="PANTHER" id="PTHR48022:SF3">
    <property type="entry name" value="HEXOSE TRANSPORTER PROTEIN (AFU_ORTHOLOGUE AFUA_8G04480)-RELATED"/>
    <property type="match status" value="1"/>
</dbReference>
<dbReference type="FunFam" id="1.20.1250.20:FF:000134">
    <property type="entry name" value="MFS sugar transporter protein"/>
    <property type="match status" value="1"/>
</dbReference>
<feature type="transmembrane region" description="Helical" evidence="7">
    <location>
        <begin position="103"/>
        <end position="124"/>
    </location>
</feature>
<feature type="transmembrane region" description="Helical" evidence="7">
    <location>
        <begin position="130"/>
        <end position="150"/>
    </location>
</feature>
<dbReference type="InterPro" id="IPR020846">
    <property type="entry name" value="MFS_dom"/>
</dbReference>
<evidence type="ECO:0000256" key="7">
    <source>
        <dbReference type="SAM" id="Phobius"/>
    </source>
</evidence>
<dbReference type="VEuPathDB" id="FungiDB:ASPFODRAFT_206167"/>
<protein>
    <submittedName>
        <fullName evidence="9">Hexose transporter</fullName>
    </submittedName>
</protein>
<feature type="domain" description="Major facilitator superfamily (MFS) profile" evidence="8">
    <location>
        <begin position="35"/>
        <end position="494"/>
    </location>
</feature>
<evidence type="ECO:0000256" key="1">
    <source>
        <dbReference type="ARBA" id="ARBA00004141"/>
    </source>
</evidence>
<evidence type="ECO:0000313" key="10">
    <source>
        <dbReference type="Proteomes" id="UP000075230"/>
    </source>
</evidence>
<feature type="transmembrane region" description="Helical" evidence="7">
    <location>
        <begin position="322"/>
        <end position="343"/>
    </location>
</feature>
<dbReference type="InterPro" id="IPR050360">
    <property type="entry name" value="MFS_Sugar_Transporters"/>
</dbReference>
<dbReference type="SUPFAM" id="SSF103473">
    <property type="entry name" value="MFS general substrate transporter"/>
    <property type="match status" value="1"/>
</dbReference>
<sequence length="494" mass="53576">MSTPVAAESSDQQLGSVLPVFSRWRSPHLRRISLFMGVLSLFSSPGGYDGSLVNGLQAMPEWINFMEKPSSTWLGFISAVYWIGALICTPVAAWACNRYGRRVGVWIGLILLLAGTVMGTAASSANIFTASRAVIGCGMGWVSNTAPILLSEIAYPAHRGVFGALYMVGYYVGAAVAAWATFATQAYDGPWAWRLPVLLQMLLPLIAVPGFAFIPESPRWLISRGCIEKARTVLAELHTGGDTTAPLIVYEVQNIQEIIQAEHSAAASAGYLNLIKTPGDRHRLFITITLGVFAQLSGSGVVSYYLSMILTSIGITHARDQLLISACLQVWNVLFAVLGASLVEKVGRRVLFITSASTMLVAFILITALSGAFASSTKGTPMLTAYPCEIWPFSLRSQGLSMVWLSAIGCTVFNTFVNPIALSAIHWKYYFVFVAVLAGYWFSAYFFYPETRGYSLEHIAGIFDGKGADVRRENEKKAEPVAAPVATKSVHVHL</sequence>
<feature type="transmembrane region" description="Helical" evidence="7">
    <location>
        <begin position="350"/>
        <end position="374"/>
    </location>
</feature>
<dbReference type="Gene3D" id="1.20.1250.20">
    <property type="entry name" value="MFS general substrate transporter like domains"/>
    <property type="match status" value="1"/>
</dbReference>
<gene>
    <name evidence="9" type="ORF">RIB2604_02002820</name>
</gene>
<dbReference type="InterPro" id="IPR036259">
    <property type="entry name" value="MFS_trans_sf"/>
</dbReference>
<dbReference type="AlphaFoldDB" id="A0A146FIJ7"/>
<dbReference type="PROSITE" id="PS50850">
    <property type="entry name" value="MFS"/>
    <property type="match status" value="1"/>
</dbReference>
<dbReference type="Pfam" id="PF00083">
    <property type="entry name" value="Sugar_tr"/>
    <property type="match status" value="2"/>
</dbReference>
<feature type="transmembrane region" description="Helical" evidence="7">
    <location>
        <begin position="195"/>
        <end position="214"/>
    </location>
</feature>
<keyword evidence="3" id="KW-0813">Transport</keyword>
<feature type="transmembrane region" description="Helical" evidence="7">
    <location>
        <begin position="162"/>
        <end position="183"/>
    </location>
</feature>
<dbReference type="PANTHER" id="PTHR48022">
    <property type="entry name" value="PLASTIDIC GLUCOSE TRANSPORTER 4"/>
    <property type="match status" value="1"/>
</dbReference>
<dbReference type="Proteomes" id="UP000075230">
    <property type="component" value="Unassembled WGS sequence"/>
</dbReference>
<organism evidence="9 10">
    <name type="scientific">Aspergillus kawachii</name>
    <name type="common">White koji mold</name>
    <name type="synonym">Aspergillus awamori var. kawachi</name>
    <dbReference type="NCBI Taxonomy" id="1069201"/>
    <lineage>
        <taxon>Eukaryota</taxon>
        <taxon>Fungi</taxon>
        <taxon>Dikarya</taxon>
        <taxon>Ascomycota</taxon>
        <taxon>Pezizomycotina</taxon>
        <taxon>Eurotiomycetes</taxon>
        <taxon>Eurotiomycetidae</taxon>
        <taxon>Eurotiales</taxon>
        <taxon>Aspergillaceae</taxon>
        <taxon>Aspergillus</taxon>
        <taxon>Aspergillus subgen. Circumdati</taxon>
    </lineage>
</organism>
<reference evidence="9 10" key="1">
    <citation type="journal article" date="2016" name="DNA Res.">
        <title>Genome sequence of Aspergillus luchuensis NBRC 4314.</title>
        <authorList>
            <person name="Yamada O."/>
            <person name="Machida M."/>
            <person name="Hosoyama A."/>
            <person name="Goto M."/>
            <person name="Takahashi T."/>
            <person name="Futagami T."/>
            <person name="Yamagata Y."/>
            <person name="Takeuchi M."/>
            <person name="Kobayashi T."/>
            <person name="Koike H."/>
            <person name="Abe K."/>
            <person name="Asai K."/>
            <person name="Arita M."/>
            <person name="Fujita N."/>
            <person name="Fukuda K."/>
            <person name="Higa K."/>
            <person name="Horikawa H."/>
            <person name="Ishikawa T."/>
            <person name="Jinno K."/>
            <person name="Kato Y."/>
            <person name="Kirimura K."/>
            <person name="Mizutani O."/>
            <person name="Nakasone K."/>
            <person name="Sano M."/>
            <person name="Shiraishi Y."/>
            <person name="Tsukahara M."/>
            <person name="Gomi K."/>
        </authorList>
    </citation>
    <scope>NUCLEOTIDE SEQUENCE [LARGE SCALE GENOMIC DNA]</scope>
    <source>
        <strain evidence="9 10">RIB 2604</strain>
    </source>
</reference>
<evidence type="ECO:0000256" key="3">
    <source>
        <dbReference type="ARBA" id="ARBA00022448"/>
    </source>
</evidence>
<proteinExistence type="inferred from homology"/>
<evidence type="ECO:0000256" key="5">
    <source>
        <dbReference type="ARBA" id="ARBA00022989"/>
    </source>
</evidence>
<evidence type="ECO:0000256" key="6">
    <source>
        <dbReference type="ARBA" id="ARBA00023136"/>
    </source>
</evidence>
<dbReference type="GO" id="GO:0005351">
    <property type="term" value="F:carbohydrate:proton symporter activity"/>
    <property type="evidence" value="ECO:0007669"/>
    <property type="project" value="TreeGrafter"/>
</dbReference>
<name>A0A146FIJ7_ASPKA</name>
<evidence type="ECO:0000313" key="9">
    <source>
        <dbReference type="EMBL" id="GAT25705.1"/>
    </source>
</evidence>
<keyword evidence="5 7" id="KW-1133">Transmembrane helix</keyword>
<evidence type="ECO:0000259" key="8">
    <source>
        <dbReference type="PROSITE" id="PS50850"/>
    </source>
</evidence>
<feature type="transmembrane region" description="Helical" evidence="7">
    <location>
        <begin position="284"/>
        <end position="310"/>
    </location>
</feature>
<comment type="subcellular location">
    <subcellularLocation>
        <location evidence="1">Membrane</location>
        <topology evidence="1">Multi-pass membrane protein</topology>
    </subcellularLocation>
</comment>
<accession>A0A146FIJ7</accession>
<reference evidence="10" key="2">
    <citation type="submission" date="2016-02" db="EMBL/GenBank/DDBJ databases">
        <title>Genome sequencing of Aspergillus luchuensis NBRC 4314.</title>
        <authorList>
            <person name="Yamada O."/>
        </authorList>
    </citation>
    <scope>NUCLEOTIDE SEQUENCE [LARGE SCALE GENOMIC DNA]</scope>
    <source>
        <strain evidence="10">RIB 2604</strain>
    </source>
</reference>
<evidence type="ECO:0000256" key="4">
    <source>
        <dbReference type="ARBA" id="ARBA00022692"/>
    </source>
</evidence>
<keyword evidence="6 7" id="KW-0472">Membrane</keyword>
<evidence type="ECO:0000256" key="2">
    <source>
        <dbReference type="ARBA" id="ARBA00010992"/>
    </source>
</evidence>
<comment type="caution">
    <text evidence="9">The sequence shown here is derived from an EMBL/GenBank/DDBJ whole genome shotgun (WGS) entry which is preliminary data.</text>
</comment>
<feature type="transmembrane region" description="Helical" evidence="7">
    <location>
        <begin position="429"/>
        <end position="448"/>
    </location>
</feature>
<keyword evidence="4 7" id="KW-0812">Transmembrane</keyword>